<evidence type="ECO:0000313" key="4">
    <source>
        <dbReference type="EMBL" id="WVO24638.1"/>
    </source>
</evidence>
<keyword evidence="1" id="KW-0862">Zinc</keyword>
<feature type="compositionally biased region" description="Gly residues" evidence="2">
    <location>
        <begin position="155"/>
        <end position="165"/>
    </location>
</feature>
<feature type="compositionally biased region" description="Acidic residues" evidence="2">
    <location>
        <begin position="542"/>
        <end position="554"/>
    </location>
</feature>
<reference evidence="4 5" key="1">
    <citation type="submission" date="2024-01" db="EMBL/GenBank/DDBJ databases">
        <title>Comparative genomics of Cryptococcus and Kwoniella reveals pathogenesis evolution and contrasting modes of karyotype evolution via chromosome fusion or intercentromeric recombination.</title>
        <authorList>
            <person name="Coelho M.A."/>
            <person name="David-Palma M."/>
            <person name="Shea T."/>
            <person name="Bowers K."/>
            <person name="McGinley-Smith S."/>
            <person name="Mohammad A.W."/>
            <person name="Gnirke A."/>
            <person name="Yurkov A.M."/>
            <person name="Nowrousian M."/>
            <person name="Sun S."/>
            <person name="Cuomo C.A."/>
            <person name="Heitman J."/>
        </authorList>
    </citation>
    <scope>NUCLEOTIDE SEQUENCE [LARGE SCALE GENOMIC DNA]</scope>
    <source>
        <strain evidence="4 5">7685027</strain>
    </source>
</reference>
<keyword evidence="1" id="KW-0863">Zinc-finger</keyword>
<dbReference type="Gene3D" id="3.30.160.60">
    <property type="entry name" value="Classic Zinc Finger"/>
    <property type="match status" value="1"/>
</dbReference>
<dbReference type="Pfam" id="PF00096">
    <property type="entry name" value="zf-C2H2"/>
    <property type="match status" value="1"/>
</dbReference>
<dbReference type="PROSITE" id="PS50157">
    <property type="entry name" value="ZINC_FINGER_C2H2_2"/>
    <property type="match status" value="1"/>
</dbReference>
<evidence type="ECO:0000313" key="5">
    <source>
        <dbReference type="Proteomes" id="UP001432216"/>
    </source>
</evidence>
<dbReference type="GeneID" id="89992775"/>
<gene>
    <name evidence="4" type="ORF">IAS62_006006</name>
</gene>
<feature type="region of interest" description="Disordered" evidence="2">
    <location>
        <begin position="82"/>
        <end position="202"/>
    </location>
</feature>
<keyword evidence="1" id="KW-0479">Metal-binding</keyword>
<sequence length="756" mass="80248">MVSTRSLPPPAISPRQLRSPGPPHSPKSPRTKHTDAFAPLSRVLTDSPSDVAMGLDAVADVSASPAEPPYLLTRVLSRGSNASTLASDAGSPRMKSVPLSPSSQGTRTPKAGRAHQLASDMDGLNVRSPVSNDGSVPPPSGTNSIKDTTHDRGGDGVGQGPGGGGDTKRDHTKQRSYTSSTDSSNSQHPVPSPHLGASYGPEGFPVFRHSPETSPMAYSPFVAGAGPGYFGGNGNHFDPELAARQAALLAKADEAVRQLNNTATVFQGPMPLGLAYPEMFGQLPRNSANFVTPHQNPTVTRQSSTSSSLTDAASTSSEESDWCIPTVEWVPANQWQHPPTYIGTPGTMFNRQEKDRVPSGSRMPPPSGTSTRPTSSQHPSIGPSEHAPLQHQHSLPFGASAATTPPLNTSSHPSWTTAPASESPDEDDDGQTVGHARDRSPSTSSQSAQSGLDLLWQAAHGHGHGHGHGHEINQQPNMPRDVAFDHKGKRKAGAEAVDKWRASGIPAGPPPPVGVSQDEGKDGGGTPPTTGPPRKRRRSEVQMEEMEMEMEMEMDNATRNEKVEEDEEAIAEDPTSDYRSPSTSEGPVSDHDSEYGSGARRGRPVARGRGRGRPGTGGARGRAVTTNTALSSAPGGVTKQGTIKKVRKVGDSPNGTAKGGRKPAAVPPGGVQCDYVNPLPPYNRCTDVFTRKYDLPRHMARHARREGELVMEGKLPEDKAVLWKTIKDKPKVVCDTCGESFTRMDALKRHQAKQHH</sequence>
<feature type="region of interest" description="Disordered" evidence="2">
    <location>
        <begin position="1"/>
        <end position="42"/>
    </location>
</feature>
<dbReference type="EMBL" id="CP143817">
    <property type="protein sequence ID" value="WVO24638.1"/>
    <property type="molecule type" value="Genomic_DNA"/>
</dbReference>
<feature type="compositionally biased region" description="Acidic residues" evidence="2">
    <location>
        <begin position="563"/>
        <end position="575"/>
    </location>
</feature>
<protein>
    <recommendedName>
        <fullName evidence="3">C2H2-type domain-containing protein</fullName>
    </recommendedName>
</protein>
<keyword evidence="5" id="KW-1185">Reference proteome</keyword>
<feature type="region of interest" description="Disordered" evidence="2">
    <location>
        <begin position="335"/>
        <end position="666"/>
    </location>
</feature>
<dbReference type="InterPro" id="IPR013087">
    <property type="entry name" value="Znf_C2H2_type"/>
</dbReference>
<organism evidence="4 5">
    <name type="scientific">Cryptococcus decagattii</name>
    <dbReference type="NCBI Taxonomy" id="1859122"/>
    <lineage>
        <taxon>Eukaryota</taxon>
        <taxon>Fungi</taxon>
        <taxon>Dikarya</taxon>
        <taxon>Basidiomycota</taxon>
        <taxon>Agaricomycotina</taxon>
        <taxon>Tremellomycetes</taxon>
        <taxon>Tremellales</taxon>
        <taxon>Cryptococcaceae</taxon>
        <taxon>Cryptococcus</taxon>
        <taxon>Cryptococcus gattii species complex</taxon>
    </lineage>
</organism>
<proteinExistence type="predicted"/>
<dbReference type="InterPro" id="IPR036236">
    <property type="entry name" value="Znf_C2H2_sf"/>
</dbReference>
<dbReference type="PROSITE" id="PS00028">
    <property type="entry name" value="ZINC_FINGER_C2H2_1"/>
    <property type="match status" value="1"/>
</dbReference>
<feature type="compositionally biased region" description="Low complexity" evidence="2">
    <location>
        <begin position="176"/>
        <end position="186"/>
    </location>
</feature>
<dbReference type="SMART" id="SM00355">
    <property type="entry name" value="ZnF_C2H2"/>
    <property type="match status" value="2"/>
</dbReference>
<feature type="compositionally biased region" description="Polar residues" evidence="2">
    <location>
        <begin position="577"/>
        <end position="586"/>
    </location>
</feature>
<feature type="compositionally biased region" description="Basic and acidic residues" evidence="2">
    <location>
        <begin position="482"/>
        <end position="501"/>
    </location>
</feature>
<dbReference type="SUPFAM" id="SSF57667">
    <property type="entry name" value="beta-beta-alpha zinc fingers"/>
    <property type="match status" value="1"/>
</dbReference>
<feature type="compositionally biased region" description="Low complexity" evidence="2">
    <location>
        <begin position="441"/>
        <end position="450"/>
    </location>
</feature>
<feature type="compositionally biased region" description="Low complexity" evidence="2">
    <location>
        <begin position="303"/>
        <end position="317"/>
    </location>
</feature>
<evidence type="ECO:0000259" key="3">
    <source>
        <dbReference type="PROSITE" id="PS50157"/>
    </source>
</evidence>
<dbReference type="Proteomes" id="UP001432216">
    <property type="component" value="Chromosome 12"/>
</dbReference>
<evidence type="ECO:0000256" key="2">
    <source>
        <dbReference type="SAM" id="MobiDB-lite"/>
    </source>
</evidence>
<feature type="compositionally biased region" description="Low complexity" evidence="2">
    <location>
        <begin position="358"/>
        <end position="376"/>
    </location>
</feature>
<accession>A0ABZ2B1F7</accession>
<feature type="compositionally biased region" description="Polar residues" evidence="2">
    <location>
        <begin position="401"/>
        <end position="420"/>
    </location>
</feature>
<feature type="domain" description="C2H2-type" evidence="3">
    <location>
        <begin position="732"/>
        <end position="756"/>
    </location>
</feature>
<name>A0ABZ2B1F7_9TREE</name>
<evidence type="ECO:0000256" key="1">
    <source>
        <dbReference type="PROSITE-ProRule" id="PRU00042"/>
    </source>
</evidence>
<feature type="compositionally biased region" description="Basic residues" evidence="2">
    <location>
        <begin position="600"/>
        <end position="612"/>
    </location>
</feature>
<dbReference type="RefSeq" id="XP_064723877.1">
    <property type="nucleotide sequence ID" value="XM_064867805.1"/>
</dbReference>
<feature type="compositionally biased region" description="Polar residues" evidence="2">
    <location>
        <begin position="287"/>
        <end position="302"/>
    </location>
</feature>
<feature type="region of interest" description="Disordered" evidence="2">
    <location>
        <begin position="287"/>
        <end position="321"/>
    </location>
</feature>